<protein>
    <submittedName>
        <fullName evidence="10">PFU-domain-containing protein</fullName>
    </submittedName>
</protein>
<evidence type="ECO:0000256" key="7">
    <source>
        <dbReference type="PROSITE-ProRule" id="PRU00221"/>
    </source>
</evidence>
<evidence type="ECO:0000256" key="4">
    <source>
        <dbReference type="ARBA" id="ARBA00022737"/>
    </source>
</evidence>
<dbReference type="Gene3D" id="3.10.20.870">
    <property type="entry name" value="PFU (PLAA family ubiquitin binding), C-terminal domain"/>
    <property type="match status" value="1"/>
</dbReference>
<dbReference type="GO" id="GO:0043130">
    <property type="term" value="F:ubiquitin binding"/>
    <property type="evidence" value="ECO:0007669"/>
    <property type="project" value="TreeGrafter"/>
</dbReference>
<dbReference type="InterPro" id="IPR013535">
    <property type="entry name" value="PUL_dom"/>
</dbReference>
<dbReference type="PANTHER" id="PTHR19849">
    <property type="entry name" value="PHOSPHOLIPASE A-2-ACTIVATING PROTEIN"/>
    <property type="match status" value="1"/>
</dbReference>
<feature type="domain" description="PUL" evidence="9">
    <location>
        <begin position="530"/>
        <end position="816"/>
    </location>
</feature>
<feature type="repeat" description="WD" evidence="7">
    <location>
        <begin position="222"/>
        <end position="253"/>
    </location>
</feature>
<dbReference type="SMART" id="SM00320">
    <property type="entry name" value="WD40"/>
    <property type="match status" value="7"/>
</dbReference>
<evidence type="ECO:0000256" key="5">
    <source>
        <dbReference type="PIRSR" id="PIRSR613078-1"/>
    </source>
</evidence>
<evidence type="ECO:0000313" key="10">
    <source>
        <dbReference type="EMBL" id="KZP21155.1"/>
    </source>
</evidence>
<evidence type="ECO:0000256" key="6">
    <source>
        <dbReference type="PIRSR" id="PIRSR613078-2"/>
    </source>
</evidence>
<dbReference type="GO" id="GO:0043161">
    <property type="term" value="P:proteasome-mediated ubiquitin-dependent protein catabolic process"/>
    <property type="evidence" value="ECO:0007669"/>
    <property type="project" value="TreeGrafter"/>
</dbReference>
<comment type="subcellular location">
    <subcellularLocation>
        <location evidence="1">Cytoplasm</location>
    </subcellularLocation>
</comment>
<proteinExistence type="predicted"/>
<dbReference type="Pfam" id="PF00400">
    <property type="entry name" value="WD40"/>
    <property type="match status" value="6"/>
</dbReference>
<dbReference type="InterPro" id="IPR013078">
    <property type="entry name" value="His_Pase_superF_clade-1"/>
</dbReference>
<name>A0A166JS62_9AGAM</name>
<dbReference type="GO" id="GO:0010992">
    <property type="term" value="P:ubiquitin recycling"/>
    <property type="evidence" value="ECO:0007669"/>
    <property type="project" value="TreeGrafter"/>
</dbReference>
<dbReference type="PROSITE" id="PS51396">
    <property type="entry name" value="PUL"/>
    <property type="match status" value="1"/>
</dbReference>
<dbReference type="PROSITE" id="PS50294">
    <property type="entry name" value="WD_REPEATS_REGION"/>
    <property type="match status" value="3"/>
</dbReference>
<dbReference type="AlphaFoldDB" id="A0A166JS62"/>
<dbReference type="OrthoDB" id="10265988at2759"/>
<keyword evidence="4" id="KW-0677">Repeat</keyword>
<dbReference type="Pfam" id="PF08324">
    <property type="entry name" value="PUL"/>
    <property type="match status" value="1"/>
</dbReference>
<dbReference type="SMART" id="SM00855">
    <property type="entry name" value="PGAM"/>
    <property type="match status" value="1"/>
</dbReference>
<feature type="domain" description="PFU" evidence="8">
    <location>
        <begin position="358"/>
        <end position="453"/>
    </location>
</feature>
<dbReference type="InterPro" id="IPR015943">
    <property type="entry name" value="WD40/YVTN_repeat-like_dom_sf"/>
</dbReference>
<evidence type="ECO:0000256" key="3">
    <source>
        <dbReference type="ARBA" id="ARBA00022574"/>
    </source>
</evidence>
<dbReference type="InterPro" id="IPR001345">
    <property type="entry name" value="PG/BPGM_mutase_AS"/>
</dbReference>
<dbReference type="CDD" id="cd00200">
    <property type="entry name" value="WD40"/>
    <property type="match status" value="1"/>
</dbReference>
<dbReference type="PROSITE" id="PS50082">
    <property type="entry name" value="WD_REPEATS_2"/>
    <property type="match status" value="4"/>
</dbReference>
<dbReference type="Pfam" id="PF09070">
    <property type="entry name" value="PFU"/>
    <property type="match status" value="1"/>
</dbReference>
<dbReference type="GO" id="GO:0005737">
    <property type="term" value="C:cytoplasm"/>
    <property type="evidence" value="ECO:0007669"/>
    <property type="project" value="UniProtKB-SubCell"/>
</dbReference>
<dbReference type="InterPro" id="IPR015155">
    <property type="entry name" value="PFU"/>
</dbReference>
<organism evidence="10 11">
    <name type="scientific">Athelia psychrophila</name>
    <dbReference type="NCBI Taxonomy" id="1759441"/>
    <lineage>
        <taxon>Eukaryota</taxon>
        <taxon>Fungi</taxon>
        <taxon>Dikarya</taxon>
        <taxon>Basidiomycota</taxon>
        <taxon>Agaricomycotina</taxon>
        <taxon>Agaricomycetes</taxon>
        <taxon>Agaricomycetidae</taxon>
        <taxon>Atheliales</taxon>
        <taxon>Atheliaceae</taxon>
        <taxon>Athelia</taxon>
    </lineage>
</organism>
<dbReference type="EMBL" id="KV417549">
    <property type="protein sequence ID" value="KZP21155.1"/>
    <property type="molecule type" value="Genomic_DNA"/>
</dbReference>
<dbReference type="InterPro" id="IPR001680">
    <property type="entry name" value="WD40_rpt"/>
</dbReference>
<dbReference type="InterPro" id="IPR038122">
    <property type="entry name" value="PFU_sf"/>
</dbReference>
<feature type="repeat" description="WD" evidence="7">
    <location>
        <begin position="104"/>
        <end position="135"/>
    </location>
</feature>
<keyword evidence="2" id="KW-0963">Cytoplasm</keyword>
<feature type="binding site" evidence="6">
    <location>
        <begin position="828"/>
        <end position="835"/>
    </location>
    <ligand>
        <name>substrate</name>
    </ligand>
</feature>
<evidence type="ECO:0000259" key="8">
    <source>
        <dbReference type="PROSITE" id="PS51394"/>
    </source>
</evidence>
<dbReference type="Gene3D" id="1.25.10.10">
    <property type="entry name" value="Leucine-rich Repeat Variant"/>
    <property type="match status" value="1"/>
</dbReference>
<sequence length="1033" mass="111684">MPYKLSATLTAHTSDVRAVVSPTDTLVLSASRDTTAISWTRDSSSPTFTPGSLLRAGSRYVNAVAYIPPTADAPHGYAVTGGQDTVINVFALDAATKGEPEYSLIGHSENVCALNVGPDGTIISGSWDSTAKVWKNFKSVYDLKGHERSVWAVLALGGDQYITGSADKTIKVWQQNKCLHTLTGHTDAVRGLALMPDIGFVSCSNDSEIRVWTLGGDTVYTLSGHTSFVYSLSVLPDGGIVSAGEDRSVRVWKDGELTQTIIHPAISVWAVASMPNGDIVSGCSDGLVRVFSESEERWASAEDLKEYDQQVASQALPAQQVGDVKKTDLPGPEALAVPGKKPGDVKMIKNNEVVEAHQWDNDTNSWTKIGEVVDAVGSGRKQLYEGKEYDYVFDVDIQDGVPALKLPYNANENSFTAAQRFLAKNELPPSYLDQVVQFIESNTSGVNIGSGNNNDYVDPFTGASRYQSSANSGSTNQPGGYMDPYTGASRYTANPAPAANAPASDYMDPYTGASRYSGAPAATVAVSAPPFQPVLTPVPFKQANVQAMQTKFFQFNDDLRNEISTSTLAMYPEELDLVDEAFAYLTQALGSTPTPSGPVLGVGHLNAIMSILERWPLAQRFPVIDLSRLVVAFGAAKSADPETRARFFLALLTASEWNATWSLPLSKTKQTNILLMLRTIANVFDEDAPIAEGTWVNEILDAVGNGPYEAFPKPQRVALGTVLFNLSCAMARTPVEKSVRSLYLTILLGVLRAETQDSEASYRALVALGNTIHTAKTKNQLLDASQAAEVRQVASGLPGIFPEDRIKNIAGGIIALLAMAPAVIYIVRHGETDSNRSGIIQGHLDTDLNSEGLAQAERVADVLKSIPFDIAFSSDLSRTVKTAEAILQYHPEVRLQKSEALRERYMGDLQGKVFSSEAMSKYSHTMERSEDFAVRASKWWSTTLQRLSELQAHQEQPYNVLIVSHGGWIQTLMRTLVNSRKLKVAKGVAINSCLNVSVTTIETDGNRKGVVVKYGDVSHLITKAVASNADELT</sequence>
<evidence type="ECO:0000259" key="9">
    <source>
        <dbReference type="PROSITE" id="PS51396"/>
    </source>
</evidence>
<feature type="binding site" evidence="6">
    <location>
        <position position="878"/>
    </location>
    <ligand>
        <name>substrate</name>
    </ligand>
</feature>
<dbReference type="InterPro" id="IPR036322">
    <property type="entry name" value="WD40_repeat_dom_sf"/>
</dbReference>
<dbReference type="GO" id="GO:0005634">
    <property type="term" value="C:nucleus"/>
    <property type="evidence" value="ECO:0007669"/>
    <property type="project" value="TreeGrafter"/>
</dbReference>
<accession>A0A166JS62</accession>
<dbReference type="GO" id="GO:0003824">
    <property type="term" value="F:catalytic activity"/>
    <property type="evidence" value="ECO:0007669"/>
    <property type="project" value="InterPro"/>
</dbReference>
<dbReference type="STRING" id="436010.A0A166JS62"/>
<feature type="active site" description="Tele-phosphohistidine intermediate" evidence="5">
    <location>
        <position position="829"/>
    </location>
</feature>
<evidence type="ECO:0000256" key="2">
    <source>
        <dbReference type="ARBA" id="ARBA00022490"/>
    </source>
</evidence>
<gene>
    <name evidence="10" type="ORF">FIBSPDRAFT_931789</name>
</gene>
<evidence type="ECO:0000313" key="11">
    <source>
        <dbReference type="Proteomes" id="UP000076532"/>
    </source>
</evidence>
<dbReference type="Proteomes" id="UP000076532">
    <property type="component" value="Unassembled WGS sequence"/>
</dbReference>
<dbReference type="Pfam" id="PF00300">
    <property type="entry name" value="His_Phos_1"/>
    <property type="match status" value="1"/>
</dbReference>
<dbReference type="PROSITE" id="PS00175">
    <property type="entry name" value="PG_MUTASE"/>
    <property type="match status" value="1"/>
</dbReference>
<dbReference type="Gene3D" id="2.130.10.10">
    <property type="entry name" value="YVTN repeat-like/Quinoprotein amine dehydrogenase"/>
    <property type="match status" value="1"/>
</dbReference>
<keyword evidence="3 7" id="KW-0853">WD repeat</keyword>
<dbReference type="InterPro" id="IPR029033">
    <property type="entry name" value="His_PPase_superfam"/>
</dbReference>
<dbReference type="InterPro" id="IPR011989">
    <property type="entry name" value="ARM-like"/>
</dbReference>
<feature type="repeat" description="WD" evidence="7">
    <location>
        <begin position="143"/>
        <end position="174"/>
    </location>
</feature>
<dbReference type="CDD" id="cd07067">
    <property type="entry name" value="HP_PGM_like"/>
    <property type="match status" value="1"/>
</dbReference>
<reference evidence="10 11" key="1">
    <citation type="journal article" date="2016" name="Mol. Biol. Evol.">
        <title>Comparative Genomics of Early-Diverging Mushroom-Forming Fungi Provides Insights into the Origins of Lignocellulose Decay Capabilities.</title>
        <authorList>
            <person name="Nagy L.G."/>
            <person name="Riley R."/>
            <person name="Tritt A."/>
            <person name="Adam C."/>
            <person name="Daum C."/>
            <person name="Floudas D."/>
            <person name="Sun H."/>
            <person name="Yadav J.S."/>
            <person name="Pangilinan J."/>
            <person name="Larsson K.H."/>
            <person name="Matsuura K."/>
            <person name="Barry K."/>
            <person name="Labutti K."/>
            <person name="Kuo R."/>
            <person name="Ohm R.A."/>
            <person name="Bhattacharya S.S."/>
            <person name="Shirouzu T."/>
            <person name="Yoshinaga Y."/>
            <person name="Martin F.M."/>
            <person name="Grigoriev I.V."/>
            <person name="Hibbett D.S."/>
        </authorList>
    </citation>
    <scope>NUCLEOTIDE SEQUENCE [LARGE SCALE GENOMIC DNA]</scope>
    <source>
        <strain evidence="10 11">CBS 109695</strain>
    </source>
</reference>
<evidence type="ECO:0000256" key="1">
    <source>
        <dbReference type="ARBA" id="ARBA00004496"/>
    </source>
</evidence>
<dbReference type="PROSITE" id="PS51394">
    <property type="entry name" value="PFU"/>
    <property type="match status" value="1"/>
</dbReference>
<feature type="active site" description="Proton donor/acceptor" evidence="5">
    <location>
        <position position="903"/>
    </location>
</feature>
<feature type="repeat" description="WD" evidence="7">
    <location>
        <begin position="182"/>
        <end position="214"/>
    </location>
</feature>
<keyword evidence="11" id="KW-1185">Reference proteome</keyword>
<dbReference type="SUPFAM" id="SSF53254">
    <property type="entry name" value="Phosphoglycerate mutase-like"/>
    <property type="match status" value="1"/>
</dbReference>
<dbReference type="SUPFAM" id="SSF50978">
    <property type="entry name" value="WD40 repeat-like"/>
    <property type="match status" value="1"/>
</dbReference>
<dbReference type="PANTHER" id="PTHR19849:SF0">
    <property type="entry name" value="PHOSPHOLIPASE A-2-ACTIVATING PROTEIN"/>
    <property type="match status" value="1"/>
</dbReference>
<dbReference type="Gene3D" id="3.40.50.1240">
    <property type="entry name" value="Phosphoglycerate mutase-like"/>
    <property type="match status" value="1"/>
</dbReference>
<dbReference type="FunFam" id="2.130.10.10:FF:000236">
    <property type="entry name" value="Polyubiquitin binding protein (Doa1/Ufd3)"/>
    <property type="match status" value="1"/>
</dbReference>